<proteinExistence type="predicted"/>
<name>A0AAE0GK08_9CHLO</name>
<comment type="caution">
    <text evidence="1">The sequence shown here is derived from an EMBL/GenBank/DDBJ whole genome shotgun (WGS) entry which is preliminary data.</text>
</comment>
<dbReference type="AlphaFoldDB" id="A0AAE0GK08"/>
<evidence type="ECO:0000313" key="2">
    <source>
        <dbReference type="Proteomes" id="UP001190700"/>
    </source>
</evidence>
<protein>
    <submittedName>
        <fullName evidence="1">Uncharacterized protein</fullName>
    </submittedName>
</protein>
<reference evidence="1 2" key="1">
    <citation type="journal article" date="2015" name="Genome Biol. Evol.">
        <title>Comparative Genomics of a Bacterivorous Green Alga Reveals Evolutionary Causalities and Consequences of Phago-Mixotrophic Mode of Nutrition.</title>
        <authorList>
            <person name="Burns J.A."/>
            <person name="Paasch A."/>
            <person name="Narechania A."/>
            <person name="Kim E."/>
        </authorList>
    </citation>
    <scope>NUCLEOTIDE SEQUENCE [LARGE SCALE GENOMIC DNA]</scope>
    <source>
        <strain evidence="1 2">PLY_AMNH</strain>
    </source>
</reference>
<keyword evidence="2" id="KW-1185">Reference proteome</keyword>
<gene>
    <name evidence="1" type="ORF">CYMTET_12659</name>
</gene>
<evidence type="ECO:0000313" key="1">
    <source>
        <dbReference type="EMBL" id="KAK3279463.1"/>
    </source>
</evidence>
<accession>A0AAE0GK08</accession>
<dbReference type="EMBL" id="LGRX02004883">
    <property type="protein sequence ID" value="KAK3279463.1"/>
    <property type="molecule type" value="Genomic_DNA"/>
</dbReference>
<sequence>MRGCVSTSKLKSFLRAKWIPGRTRLPTAYRDLVPLPGGRHHAARYIDSGHLFDHTNNAPLVLYDFVYYVLTRPETAVPPAVRSLLLPVGFLDNHTWLGDLNGEDRVWLKPTRSAVTCLQAIRCRRSSACEHHNCYIKSLSH</sequence>
<organism evidence="1 2">
    <name type="scientific">Cymbomonas tetramitiformis</name>
    <dbReference type="NCBI Taxonomy" id="36881"/>
    <lineage>
        <taxon>Eukaryota</taxon>
        <taxon>Viridiplantae</taxon>
        <taxon>Chlorophyta</taxon>
        <taxon>Pyramimonadophyceae</taxon>
        <taxon>Pyramimonadales</taxon>
        <taxon>Pyramimonadaceae</taxon>
        <taxon>Cymbomonas</taxon>
    </lineage>
</organism>
<dbReference type="Proteomes" id="UP001190700">
    <property type="component" value="Unassembled WGS sequence"/>
</dbReference>